<dbReference type="AlphaFoldDB" id="A0AAV0QCB8"/>
<organism evidence="3 5">
    <name type="scientific">Linum tenue</name>
    <dbReference type="NCBI Taxonomy" id="586396"/>
    <lineage>
        <taxon>Eukaryota</taxon>
        <taxon>Viridiplantae</taxon>
        <taxon>Streptophyta</taxon>
        <taxon>Embryophyta</taxon>
        <taxon>Tracheophyta</taxon>
        <taxon>Spermatophyta</taxon>
        <taxon>Magnoliopsida</taxon>
        <taxon>eudicotyledons</taxon>
        <taxon>Gunneridae</taxon>
        <taxon>Pentapetalae</taxon>
        <taxon>rosids</taxon>
        <taxon>fabids</taxon>
        <taxon>Malpighiales</taxon>
        <taxon>Linaceae</taxon>
        <taxon>Linum</taxon>
    </lineage>
</organism>
<feature type="signal peptide" evidence="2">
    <location>
        <begin position="1"/>
        <end position="25"/>
    </location>
</feature>
<evidence type="ECO:0000313" key="5">
    <source>
        <dbReference type="Proteomes" id="UP001154282"/>
    </source>
</evidence>
<sequence>MSSMKFYAAPIIGFFLFALIQLSYGQSLAPSPAAEGPSSDAGTAIDQGIAYLLLMLALAVTYLVH</sequence>
<gene>
    <name evidence="3" type="ORF">LITE_LOCUS42769</name>
    <name evidence="4" type="ORF">LITE_LOCUS51824</name>
</gene>
<evidence type="ECO:0000256" key="2">
    <source>
        <dbReference type="SAM" id="SignalP"/>
    </source>
</evidence>
<reference evidence="3" key="1">
    <citation type="submission" date="2022-08" db="EMBL/GenBank/DDBJ databases">
        <authorList>
            <person name="Gutierrez-Valencia J."/>
        </authorList>
    </citation>
    <scope>NUCLEOTIDE SEQUENCE</scope>
</reference>
<comment type="caution">
    <text evidence="3">The sequence shown here is derived from an EMBL/GenBank/DDBJ whole genome shotgun (WGS) entry which is preliminary data.</text>
</comment>
<keyword evidence="1" id="KW-0472">Membrane</keyword>
<feature type="transmembrane region" description="Helical" evidence="1">
    <location>
        <begin position="49"/>
        <end position="64"/>
    </location>
</feature>
<dbReference type="Proteomes" id="UP001154282">
    <property type="component" value="Unassembled WGS sequence"/>
</dbReference>
<dbReference type="EMBL" id="CAMGYJ010000011">
    <property type="protein sequence ID" value="CAI0628942.1"/>
    <property type="molecule type" value="Genomic_DNA"/>
</dbReference>
<keyword evidence="5" id="KW-1185">Reference proteome</keyword>
<dbReference type="Pfam" id="PF06376">
    <property type="entry name" value="AGP"/>
    <property type="match status" value="1"/>
</dbReference>
<dbReference type="InterPro" id="IPR009424">
    <property type="entry name" value="AGP16/20/22/41"/>
</dbReference>
<keyword evidence="2" id="KW-0732">Signal</keyword>
<keyword evidence="1" id="KW-0812">Transmembrane</keyword>
<evidence type="ECO:0000313" key="3">
    <source>
        <dbReference type="EMBL" id="CAI0543235.1"/>
    </source>
</evidence>
<feature type="chain" id="PRO_5044713823" evidence="2">
    <location>
        <begin position="26"/>
        <end position="65"/>
    </location>
</feature>
<protein>
    <submittedName>
        <fullName evidence="3">Uncharacterized protein</fullName>
    </submittedName>
</protein>
<name>A0AAV0QCB8_9ROSI</name>
<dbReference type="PANTHER" id="PTHR33374">
    <property type="entry name" value="ARABINOGALACTAN PROTEIN 20"/>
    <property type="match status" value="1"/>
</dbReference>
<evidence type="ECO:0000313" key="4">
    <source>
        <dbReference type="EMBL" id="CAI0628942.1"/>
    </source>
</evidence>
<evidence type="ECO:0000256" key="1">
    <source>
        <dbReference type="SAM" id="Phobius"/>
    </source>
</evidence>
<accession>A0AAV0QCB8</accession>
<keyword evidence="1" id="KW-1133">Transmembrane helix</keyword>
<proteinExistence type="predicted"/>
<dbReference type="EMBL" id="CAMGYJ010000009">
    <property type="protein sequence ID" value="CAI0543235.1"/>
    <property type="molecule type" value="Genomic_DNA"/>
</dbReference>